<comment type="caution">
    <text evidence="5">The sequence shown here is derived from an EMBL/GenBank/DDBJ whole genome shotgun (WGS) entry which is preliminary data.</text>
</comment>
<protein>
    <recommendedName>
        <fullName evidence="4">Peptidase S33 tripeptidyl aminopeptidase-like C-terminal domain-containing protein</fullName>
    </recommendedName>
</protein>
<evidence type="ECO:0000256" key="2">
    <source>
        <dbReference type="ARBA" id="ARBA00022801"/>
    </source>
</evidence>
<dbReference type="Proteomes" id="UP000308549">
    <property type="component" value="Unassembled WGS sequence"/>
</dbReference>
<evidence type="ECO:0000259" key="4">
    <source>
        <dbReference type="Pfam" id="PF08386"/>
    </source>
</evidence>
<keyword evidence="6" id="KW-1185">Reference proteome</keyword>
<dbReference type="Gene3D" id="3.40.50.1820">
    <property type="entry name" value="alpha/beta hydrolase"/>
    <property type="match status" value="1"/>
</dbReference>
<gene>
    <name evidence="5" type="ORF">B0A50_06970</name>
</gene>
<evidence type="ECO:0000256" key="3">
    <source>
        <dbReference type="SAM" id="Phobius"/>
    </source>
</evidence>
<name>A0A4U0TQ12_9PEZI</name>
<sequence length="651" mass="70219">MDAKGSRHPPHDVPPRTRTSILKRSLMVFALLVATVITLKASPGIWFPTGNHTGPVSNTANKDFSWEKLTAKSDLAYTDCYDGHECANLELPMDWWNGTTDAKISLAVIRLPAEVPVTDPRYGGAVLVNPGGPGGSGISMALKAGKGIQETISSEEKKFDVVSFDPRGVGDSKPAIQCVKSLQYDHSWQVRVMEEGVFEASDAALGRLWSMSTARSKSCALPLEDGQADIRKYVTTASVARDMLEIVEKHGAQSEVPDALIYKPGQEKIQYWGFSYGTYLGNTFAAMFPNRIHRLVVDGVVDAYNYKQTLWSDNLFDTEKDMNQLYHHCARAGHPACALANPDGSTTPSEVRYRITNLTTTLLHNPLPVIGPNPEVITYSDVKNLIFAGLYTPIKSFPYIANLLADLLQNNGTRFAALLKPYHAFSCPAQPGQGYSIIPLNNATKHGGLHISYDATMAIACTDGDDQGNLTKPAFAAYARELASISPSIGSMWSTVRLHCIHYSIRPYFRFEGPWEAKTSHQVLMIGNTMDPVTPVRNAHKMAKGFEGAVVLTQDSAGHCSSSAFSNCTIGYLKRYFGTGELPEPGVICEADELPFGPGFGSGSGSGSGGDSDVKMLSGAGLGERQRHASIAVGLRDAGGAFVKPGFAGLG</sequence>
<dbReference type="AlphaFoldDB" id="A0A4U0TQ12"/>
<evidence type="ECO:0000313" key="5">
    <source>
        <dbReference type="EMBL" id="TKA23835.1"/>
    </source>
</evidence>
<evidence type="ECO:0000256" key="1">
    <source>
        <dbReference type="ARBA" id="ARBA00010088"/>
    </source>
</evidence>
<dbReference type="OrthoDB" id="425534at2759"/>
<keyword evidence="3" id="KW-0812">Transmembrane</keyword>
<keyword evidence="3" id="KW-0472">Membrane</keyword>
<dbReference type="PANTHER" id="PTHR43248">
    <property type="entry name" value="2-SUCCINYL-6-HYDROXY-2,4-CYCLOHEXADIENE-1-CARBOXYLATE SYNTHASE"/>
    <property type="match status" value="1"/>
</dbReference>
<keyword evidence="3" id="KW-1133">Transmembrane helix</keyword>
<dbReference type="Pfam" id="PF08386">
    <property type="entry name" value="Abhydrolase_4"/>
    <property type="match status" value="1"/>
</dbReference>
<keyword evidence="2" id="KW-0378">Hydrolase</keyword>
<dbReference type="InterPro" id="IPR051601">
    <property type="entry name" value="Serine_prot/Carboxylest_S33"/>
</dbReference>
<dbReference type="EMBL" id="NAJL01000050">
    <property type="protein sequence ID" value="TKA23835.1"/>
    <property type="molecule type" value="Genomic_DNA"/>
</dbReference>
<evidence type="ECO:0000313" key="6">
    <source>
        <dbReference type="Proteomes" id="UP000308549"/>
    </source>
</evidence>
<proteinExistence type="inferred from homology"/>
<dbReference type="SUPFAM" id="SSF53474">
    <property type="entry name" value="alpha/beta-Hydrolases"/>
    <property type="match status" value="1"/>
</dbReference>
<reference evidence="5 6" key="1">
    <citation type="submission" date="2017-03" db="EMBL/GenBank/DDBJ databases">
        <title>Genomes of endolithic fungi from Antarctica.</title>
        <authorList>
            <person name="Coleine C."/>
            <person name="Masonjones S."/>
            <person name="Stajich J.E."/>
        </authorList>
    </citation>
    <scope>NUCLEOTIDE SEQUENCE [LARGE SCALE GENOMIC DNA]</scope>
    <source>
        <strain evidence="5 6">CCFEE 6315</strain>
    </source>
</reference>
<dbReference type="GO" id="GO:0016787">
    <property type="term" value="F:hydrolase activity"/>
    <property type="evidence" value="ECO:0007669"/>
    <property type="project" value="UniProtKB-KW"/>
</dbReference>
<dbReference type="PANTHER" id="PTHR43248:SF25">
    <property type="entry name" value="AB HYDROLASE-1 DOMAIN-CONTAINING PROTEIN-RELATED"/>
    <property type="match status" value="1"/>
</dbReference>
<feature type="transmembrane region" description="Helical" evidence="3">
    <location>
        <begin position="26"/>
        <end position="47"/>
    </location>
</feature>
<accession>A0A4U0TQ12</accession>
<comment type="similarity">
    <text evidence="1">Belongs to the peptidase S33 family.</text>
</comment>
<dbReference type="InterPro" id="IPR013595">
    <property type="entry name" value="Pept_S33_TAP-like_C"/>
</dbReference>
<organism evidence="5 6">
    <name type="scientific">Salinomyces thailandicus</name>
    <dbReference type="NCBI Taxonomy" id="706561"/>
    <lineage>
        <taxon>Eukaryota</taxon>
        <taxon>Fungi</taxon>
        <taxon>Dikarya</taxon>
        <taxon>Ascomycota</taxon>
        <taxon>Pezizomycotina</taxon>
        <taxon>Dothideomycetes</taxon>
        <taxon>Dothideomycetidae</taxon>
        <taxon>Mycosphaerellales</taxon>
        <taxon>Teratosphaeriaceae</taxon>
        <taxon>Salinomyces</taxon>
    </lineage>
</organism>
<feature type="domain" description="Peptidase S33 tripeptidyl aminopeptidase-like C-terminal" evidence="4">
    <location>
        <begin position="487"/>
        <end position="589"/>
    </location>
</feature>
<dbReference type="InterPro" id="IPR029058">
    <property type="entry name" value="AB_hydrolase_fold"/>
</dbReference>